<keyword evidence="2" id="KW-1185">Reference proteome</keyword>
<comment type="caution">
    <text evidence="1">The sequence shown here is derived from an EMBL/GenBank/DDBJ whole genome shotgun (WGS) entry which is preliminary data.</text>
</comment>
<dbReference type="AlphaFoldDB" id="A0A0V0RSN8"/>
<dbReference type="EMBL" id="JYDL01000088">
    <property type="protein sequence ID" value="KRX17439.1"/>
    <property type="molecule type" value="Genomic_DNA"/>
</dbReference>
<organism evidence="1 2">
    <name type="scientific">Trichinella nelsoni</name>
    <dbReference type="NCBI Taxonomy" id="6336"/>
    <lineage>
        <taxon>Eukaryota</taxon>
        <taxon>Metazoa</taxon>
        <taxon>Ecdysozoa</taxon>
        <taxon>Nematoda</taxon>
        <taxon>Enoplea</taxon>
        <taxon>Dorylaimia</taxon>
        <taxon>Trichinellida</taxon>
        <taxon>Trichinellidae</taxon>
        <taxon>Trichinella</taxon>
    </lineage>
</organism>
<evidence type="ECO:0000313" key="2">
    <source>
        <dbReference type="Proteomes" id="UP000054630"/>
    </source>
</evidence>
<reference evidence="1 2" key="1">
    <citation type="submission" date="2015-01" db="EMBL/GenBank/DDBJ databases">
        <title>Evolution of Trichinella species and genotypes.</title>
        <authorList>
            <person name="Korhonen P.K."/>
            <person name="Edoardo P."/>
            <person name="Giuseppe L.R."/>
            <person name="Gasser R.B."/>
        </authorList>
    </citation>
    <scope>NUCLEOTIDE SEQUENCE [LARGE SCALE GENOMIC DNA]</scope>
    <source>
        <strain evidence="1">ISS37</strain>
    </source>
</reference>
<dbReference type="Proteomes" id="UP000054630">
    <property type="component" value="Unassembled WGS sequence"/>
</dbReference>
<protein>
    <submittedName>
        <fullName evidence="1">Uncharacterized protein</fullName>
    </submittedName>
</protein>
<proteinExistence type="predicted"/>
<sequence>MFNLKWKILNKHRQCYRSTRVNNLFHFGTMSVEVTSMYHQSLRKVLILKWWDLFHFKYEEAEEKMENWSKFAKK</sequence>
<name>A0A0V0RSN8_9BILA</name>
<gene>
    <name evidence="1" type="ORF">T07_5885</name>
</gene>
<accession>A0A0V0RSN8</accession>
<evidence type="ECO:0000313" key="1">
    <source>
        <dbReference type="EMBL" id="KRX17439.1"/>
    </source>
</evidence>